<comment type="similarity">
    <text evidence="6">Belongs to the mitochondrion-specific ribosomal protein mL54 family.</text>
</comment>
<dbReference type="Proteomes" id="UP001461498">
    <property type="component" value="Unassembled WGS sequence"/>
</dbReference>
<evidence type="ECO:0000313" key="8">
    <source>
        <dbReference type="EMBL" id="KAK9507220.1"/>
    </source>
</evidence>
<evidence type="ECO:0000256" key="5">
    <source>
        <dbReference type="ARBA" id="ARBA00023274"/>
    </source>
</evidence>
<keyword evidence="5" id="KW-0687">Ribonucleoprotein</keyword>
<dbReference type="EMBL" id="JAPXFL010000004">
    <property type="protein sequence ID" value="KAK9507220.1"/>
    <property type="molecule type" value="Genomic_DNA"/>
</dbReference>
<dbReference type="GO" id="GO:0003735">
    <property type="term" value="F:structural constituent of ribosome"/>
    <property type="evidence" value="ECO:0007669"/>
    <property type="project" value="TreeGrafter"/>
</dbReference>
<keyword evidence="4" id="KW-0496">Mitochondrion</keyword>
<gene>
    <name evidence="8" type="ORF">O3M35_007127</name>
</gene>
<dbReference type="Pfam" id="PF08561">
    <property type="entry name" value="Ribosomal_L37"/>
    <property type="match status" value="1"/>
</dbReference>
<keyword evidence="9" id="KW-1185">Reference proteome</keyword>
<dbReference type="PANTHER" id="PTHR28595">
    <property type="entry name" value="39S RIBOSOMAL PROTEIN L54, MITOCHONDRIAL"/>
    <property type="match status" value="1"/>
</dbReference>
<name>A0AAW1DBU4_9HEMI</name>
<evidence type="ECO:0000256" key="4">
    <source>
        <dbReference type="ARBA" id="ARBA00023128"/>
    </source>
</evidence>
<dbReference type="PANTHER" id="PTHR28595:SF1">
    <property type="entry name" value="LARGE RIBOSOMAL SUBUNIT PROTEIN ML54"/>
    <property type="match status" value="1"/>
</dbReference>
<evidence type="ECO:0000256" key="2">
    <source>
        <dbReference type="ARBA" id="ARBA00022946"/>
    </source>
</evidence>
<comment type="subcellular location">
    <subcellularLocation>
        <location evidence="1">Mitochondrion</location>
    </subcellularLocation>
</comment>
<reference evidence="8 9" key="1">
    <citation type="submission" date="2022-12" db="EMBL/GenBank/DDBJ databases">
        <title>Chromosome-level genome assembly of true bugs.</title>
        <authorList>
            <person name="Ma L."/>
            <person name="Li H."/>
        </authorList>
    </citation>
    <scope>NUCLEOTIDE SEQUENCE [LARGE SCALE GENOMIC DNA]</scope>
    <source>
        <strain evidence="8">Lab_2022b</strain>
    </source>
</reference>
<dbReference type="InterPro" id="IPR013870">
    <property type="entry name" value="Ribosomal_mL54"/>
</dbReference>
<evidence type="ECO:0000256" key="6">
    <source>
        <dbReference type="ARBA" id="ARBA00033752"/>
    </source>
</evidence>
<evidence type="ECO:0000256" key="7">
    <source>
        <dbReference type="ARBA" id="ARBA00035179"/>
    </source>
</evidence>
<comment type="caution">
    <text evidence="8">The sequence shown here is derived from an EMBL/GenBank/DDBJ whole genome shotgun (WGS) entry which is preliminary data.</text>
</comment>
<dbReference type="GO" id="GO:0005762">
    <property type="term" value="C:mitochondrial large ribosomal subunit"/>
    <property type="evidence" value="ECO:0007669"/>
    <property type="project" value="TreeGrafter"/>
</dbReference>
<protein>
    <recommendedName>
        <fullName evidence="7">Large ribosomal subunit protein mL54</fullName>
    </recommendedName>
</protein>
<evidence type="ECO:0000256" key="1">
    <source>
        <dbReference type="ARBA" id="ARBA00004173"/>
    </source>
</evidence>
<proteinExistence type="inferred from homology"/>
<dbReference type="AlphaFoldDB" id="A0AAW1DBU4"/>
<keyword evidence="3" id="KW-0689">Ribosomal protein</keyword>
<evidence type="ECO:0000313" key="9">
    <source>
        <dbReference type="Proteomes" id="UP001461498"/>
    </source>
</evidence>
<accession>A0AAW1DBU4</accession>
<sequence>MGAVMEKKILPVETDATRLVNYVCGSNIQSDGGEDVKLRSDSEYPDWLWKLNTGKPKPIEQMDPNTKEYWIKVRKLAIVQHHKLKKLRKW</sequence>
<keyword evidence="2" id="KW-0809">Transit peptide</keyword>
<organism evidence="8 9">
    <name type="scientific">Rhynocoris fuscipes</name>
    <dbReference type="NCBI Taxonomy" id="488301"/>
    <lineage>
        <taxon>Eukaryota</taxon>
        <taxon>Metazoa</taxon>
        <taxon>Ecdysozoa</taxon>
        <taxon>Arthropoda</taxon>
        <taxon>Hexapoda</taxon>
        <taxon>Insecta</taxon>
        <taxon>Pterygota</taxon>
        <taxon>Neoptera</taxon>
        <taxon>Paraneoptera</taxon>
        <taxon>Hemiptera</taxon>
        <taxon>Heteroptera</taxon>
        <taxon>Panheteroptera</taxon>
        <taxon>Cimicomorpha</taxon>
        <taxon>Reduviidae</taxon>
        <taxon>Harpactorinae</taxon>
        <taxon>Harpactorini</taxon>
        <taxon>Rhynocoris</taxon>
    </lineage>
</organism>
<evidence type="ECO:0000256" key="3">
    <source>
        <dbReference type="ARBA" id="ARBA00022980"/>
    </source>
</evidence>